<dbReference type="GO" id="GO:0045039">
    <property type="term" value="P:protein insertion into mitochondrial inner membrane"/>
    <property type="evidence" value="ECO:0007669"/>
    <property type="project" value="TreeGrafter"/>
</dbReference>
<dbReference type="PANTHER" id="PTHR21435:SF1">
    <property type="entry name" value="MITOCHONDRIAL IMPORT INNER MEMBRANE TRANSLOCASE SUBUNIT TIM29"/>
    <property type="match status" value="1"/>
</dbReference>
<evidence type="ECO:0000313" key="2">
    <source>
        <dbReference type="Ensembl" id="ENSPSTP00000018760.1"/>
    </source>
</evidence>
<sequence>AQYPLFIGGSGPGGEGGGVGAAHRAAMALTAPPSPAGRWCRALLRDYAEALRETLRWARRRPMAAGAALASAGGAAAAVGTVPDRRSFDAALLDAASALLLLPPSTRSAAAERHVQRLQRRRDRGQLRYRHLALLAVLYEEPHDAAVALYGARCPHVRPRGARLWDVGFAGRWWALEALRRDCDVNEEEFAALPAPLRRFRAGELRSDGTERLRERRARPAVLLPRGDDAD</sequence>
<reference evidence="2" key="1">
    <citation type="submission" date="2025-08" db="UniProtKB">
        <authorList>
            <consortium name="Ensembl"/>
        </authorList>
    </citation>
    <scope>IDENTIFICATION</scope>
</reference>
<dbReference type="InterPro" id="IPR019322">
    <property type="entry name" value="TIMM29"/>
</dbReference>
<dbReference type="GO" id="GO:0042721">
    <property type="term" value="C:TIM22 mitochondrial import inner membrane insertion complex"/>
    <property type="evidence" value="ECO:0007669"/>
    <property type="project" value="InterPro"/>
</dbReference>
<keyword evidence="3" id="KW-1185">Reference proteome</keyword>
<evidence type="ECO:0000256" key="1">
    <source>
        <dbReference type="SAM" id="MobiDB-lite"/>
    </source>
</evidence>
<dbReference type="Pfam" id="PF10171">
    <property type="entry name" value="Tim29"/>
    <property type="match status" value="1"/>
</dbReference>
<dbReference type="AlphaFoldDB" id="A0A8C9FR73"/>
<proteinExistence type="predicted"/>
<dbReference type="Proteomes" id="UP000694428">
    <property type="component" value="Unplaced"/>
</dbReference>
<protein>
    <submittedName>
        <fullName evidence="2">Translocase of inner mitochondrial membrane 29</fullName>
    </submittedName>
</protein>
<dbReference type="Ensembl" id="ENSPSTT00000019654.1">
    <property type="protein sequence ID" value="ENSPSTP00000018760.1"/>
    <property type="gene ID" value="ENSPSTG00000013492.1"/>
</dbReference>
<organism evidence="2 3">
    <name type="scientific">Pavo cristatus</name>
    <name type="common">Indian peafowl</name>
    <name type="synonym">Blue peafowl</name>
    <dbReference type="NCBI Taxonomy" id="9049"/>
    <lineage>
        <taxon>Eukaryota</taxon>
        <taxon>Metazoa</taxon>
        <taxon>Chordata</taxon>
        <taxon>Craniata</taxon>
        <taxon>Vertebrata</taxon>
        <taxon>Euteleostomi</taxon>
        <taxon>Archelosauria</taxon>
        <taxon>Archosauria</taxon>
        <taxon>Dinosauria</taxon>
        <taxon>Saurischia</taxon>
        <taxon>Theropoda</taxon>
        <taxon>Coelurosauria</taxon>
        <taxon>Aves</taxon>
        <taxon>Neognathae</taxon>
        <taxon>Galloanserae</taxon>
        <taxon>Galliformes</taxon>
        <taxon>Phasianidae</taxon>
        <taxon>Phasianinae</taxon>
        <taxon>Pavo</taxon>
    </lineage>
</organism>
<name>A0A8C9FR73_PAVCR</name>
<accession>A0A8C9FR73</accession>
<feature type="region of interest" description="Disordered" evidence="1">
    <location>
        <begin position="208"/>
        <end position="231"/>
    </location>
</feature>
<reference evidence="2" key="2">
    <citation type="submission" date="2025-09" db="UniProtKB">
        <authorList>
            <consortium name="Ensembl"/>
        </authorList>
    </citation>
    <scope>IDENTIFICATION</scope>
</reference>
<dbReference type="PANTHER" id="PTHR21435">
    <property type="entry name" value="MITOCHONDRIAL IMPORT INNER MEMBRANE TRANSLOCASE SUBUNIT TIM29"/>
    <property type="match status" value="1"/>
</dbReference>
<evidence type="ECO:0000313" key="3">
    <source>
        <dbReference type="Proteomes" id="UP000694428"/>
    </source>
</evidence>